<sequence precursor="true">MRSRTSAAAHVGRIGALAVALGVGAAVTLGYGVAAADSSDSSGASSESSSQASPSKESSTEASEPDREATTSDDEDQTEDQTDEDDEALDDSGSDDPAEEEPAEEPQLEKPVEEPQLDDETETTPDTPRRSTPSNRGDDDPIEDSTEDTAVIDADVEVVVEEPRAIETPAEPVADAPAQTAPDPADDVESADAPPPSVDPTPVAAVARTARSLPSAPPNLPKAFSGLLAAVGLAPLIANLPAAPAAPPALWALLASARREFERAFTRPVTTAPAQSTIVAAAVVTPYPTTLPSVNKGWVTGKVPNNFGIGGTDLGIMWDGGIRLGERFVHVAFGDTFANANMTGDWRSNVLLISTDNDLTNGLQLVQTGYAGRFIGPFKGRLGLFGSEVTQIPTSGIQIDGKQFVNFMSVKSWDTPGRWTTNYSAISIYDQSQDKWVLAPSTIRSAGWFRSSTRYVAGSQNFQQAAYVLQPEDQVGEDGVRYLYAFGTPSGRAGSAYVSRVAEGSVTDLSKYEYWDGSKWVRNRPAVAAPIIGDSKRSTGLFGFVVDWANDPNVFGGYLGGLFGAKTGGNVSEMSVQYNEYLGKYVVLYGDGNNNIRLRTADTPEGPWSAPVTVATSKQYPGLYAPMIHPWSGTGDLKDENDEPDLNNLYWNMSLWGDYNVVLMQTDLSPLKAVYV</sequence>
<dbReference type="EMBL" id="CP000384">
    <property type="protein sequence ID" value="ABG08779.1"/>
    <property type="molecule type" value="Genomic_DNA"/>
</dbReference>
<dbReference type="KEGG" id="mmc:Mmcs_2671"/>
<feature type="region of interest" description="Disordered" evidence="1">
    <location>
        <begin position="35"/>
        <end position="152"/>
    </location>
</feature>
<feature type="compositionally biased region" description="Low complexity" evidence="1">
    <location>
        <begin position="124"/>
        <end position="134"/>
    </location>
</feature>
<feature type="compositionally biased region" description="Low complexity" evidence="1">
    <location>
        <begin position="35"/>
        <end position="57"/>
    </location>
</feature>
<reference evidence="3" key="1">
    <citation type="submission" date="2006-06" db="EMBL/GenBank/DDBJ databases">
        <title>Complete sequence of chromosome of Mycobacterium sp. MCS.</title>
        <authorList>
            <consortium name="US DOE Joint Genome Institute"/>
            <person name="Copeland A."/>
            <person name="Lucas S."/>
            <person name="Lapidus A."/>
            <person name="Barry K."/>
            <person name="Detter J.C."/>
            <person name="Glavina del Rio T."/>
            <person name="Hammon N."/>
            <person name="Israni S."/>
            <person name="Dalin E."/>
            <person name="Tice H."/>
            <person name="Pitluck S."/>
            <person name="Martinez M."/>
            <person name="Schmutz J."/>
            <person name="Larimer F."/>
            <person name="Land M."/>
            <person name="Hauser L."/>
            <person name="Kyrpides N."/>
            <person name="Kim E."/>
            <person name="Miller C.D."/>
            <person name="Hughes J.E."/>
            <person name="Anderson A.J."/>
            <person name="Sims R.C."/>
            <person name="Richardson P."/>
        </authorList>
    </citation>
    <scope>NUCLEOTIDE SEQUENCE [LARGE SCALE GENOMIC DNA]</scope>
    <source>
        <strain evidence="3">MCS</strain>
    </source>
</reference>
<feature type="compositionally biased region" description="Acidic residues" evidence="1">
    <location>
        <begin position="71"/>
        <end position="106"/>
    </location>
</feature>
<feature type="domain" description="DUF4185" evidence="2">
    <location>
        <begin position="305"/>
        <end position="534"/>
    </location>
</feature>
<feature type="domain" description="DUF4185" evidence="2">
    <location>
        <begin position="568"/>
        <end position="665"/>
    </location>
</feature>
<dbReference type="AlphaFoldDB" id="A0A5Q5BKL0"/>
<evidence type="ECO:0000259" key="2">
    <source>
        <dbReference type="Pfam" id="PF13810"/>
    </source>
</evidence>
<feature type="compositionally biased region" description="Low complexity" evidence="1">
    <location>
        <begin position="172"/>
        <end position="183"/>
    </location>
</feature>
<proteinExistence type="predicted"/>
<evidence type="ECO:0000256" key="1">
    <source>
        <dbReference type="SAM" id="MobiDB-lite"/>
    </source>
</evidence>
<evidence type="ECO:0000313" key="3">
    <source>
        <dbReference type="EMBL" id="ABG08779.1"/>
    </source>
</evidence>
<dbReference type="Pfam" id="PF13810">
    <property type="entry name" value="DUF4185"/>
    <property type="match status" value="2"/>
</dbReference>
<dbReference type="InterPro" id="IPR025442">
    <property type="entry name" value="DUF4185"/>
</dbReference>
<gene>
    <name evidence="3" type="ordered locus">Mmcs_2671</name>
</gene>
<accession>A0A5Q5BKL0</accession>
<protein>
    <recommendedName>
        <fullName evidence="2">DUF4185 domain-containing protein</fullName>
    </recommendedName>
</protein>
<organism evidence="3">
    <name type="scientific">Mycobacterium sp. (strain MCS)</name>
    <dbReference type="NCBI Taxonomy" id="164756"/>
    <lineage>
        <taxon>Bacteria</taxon>
        <taxon>Bacillati</taxon>
        <taxon>Actinomycetota</taxon>
        <taxon>Actinomycetes</taxon>
        <taxon>Mycobacteriales</taxon>
        <taxon>Mycobacteriaceae</taxon>
        <taxon>Mycobacterium</taxon>
    </lineage>
</organism>
<name>A0A5Q5BKL0_MYCSS</name>
<feature type="region of interest" description="Disordered" evidence="1">
    <location>
        <begin position="165"/>
        <end position="202"/>
    </location>
</feature>